<evidence type="ECO:0000313" key="2">
    <source>
        <dbReference type="Proteomes" id="UP000590647"/>
    </source>
</evidence>
<keyword evidence="2" id="KW-1185">Reference proteome</keyword>
<proteinExistence type="predicted"/>
<dbReference type="Proteomes" id="UP000590647">
    <property type="component" value="Unassembled WGS sequence"/>
</dbReference>
<dbReference type="AlphaFoldDB" id="A0A7W9GYG1"/>
<evidence type="ECO:0000313" key="1">
    <source>
        <dbReference type="EMBL" id="MBB5792330.1"/>
    </source>
</evidence>
<accession>A0A7W9GYG1</accession>
<dbReference type="EMBL" id="JACHNE010000001">
    <property type="protein sequence ID" value="MBB5792330.1"/>
    <property type="molecule type" value="Genomic_DNA"/>
</dbReference>
<sequence length="51" mass="5656">MLAQAAQATLDERLLALVTDCHPQTLRQLRWSNTMIRALAPQLLTGPSARL</sequence>
<dbReference type="RefSeq" id="WP_184979869.1">
    <property type="nucleotide sequence ID" value="NZ_JACHNE010000001.1"/>
</dbReference>
<protein>
    <submittedName>
        <fullName evidence="1">Uncharacterized protein</fullName>
    </submittedName>
</protein>
<gene>
    <name evidence="1" type="ORF">HDA41_000294</name>
</gene>
<organism evidence="1 2">
    <name type="scientific">Streptomyces caelestis</name>
    <dbReference type="NCBI Taxonomy" id="36816"/>
    <lineage>
        <taxon>Bacteria</taxon>
        <taxon>Bacillati</taxon>
        <taxon>Actinomycetota</taxon>
        <taxon>Actinomycetes</taxon>
        <taxon>Kitasatosporales</taxon>
        <taxon>Streptomycetaceae</taxon>
        <taxon>Streptomyces</taxon>
    </lineage>
</organism>
<reference evidence="1 2" key="1">
    <citation type="submission" date="2020-08" db="EMBL/GenBank/DDBJ databases">
        <title>Sequencing the genomes of 1000 actinobacteria strains.</title>
        <authorList>
            <person name="Klenk H.-P."/>
        </authorList>
    </citation>
    <scope>NUCLEOTIDE SEQUENCE [LARGE SCALE GENOMIC DNA]</scope>
    <source>
        <strain evidence="1 2">DSM 40084</strain>
    </source>
</reference>
<comment type="caution">
    <text evidence="1">The sequence shown here is derived from an EMBL/GenBank/DDBJ whole genome shotgun (WGS) entry which is preliminary data.</text>
</comment>
<name>A0A7W9GYG1_9ACTN</name>